<organism evidence="3 4">
    <name type="scientific">Caenorhabditis japonica</name>
    <dbReference type="NCBI Taxonomy" id="281687"/>
    <lineage>
        <taxon>Eukaryota</taxon>
        <taxon>Metazoa</taxon>
        <taxon>Ecdysozoa</taxon>
        <taxon>Nematoda</taxon>
        <taxon>Chromadorea</taxon>
        <taxon>Rhabditida</taxon>
        <taxon>Rhabditina</taxon>
        <taxon>Rhabditomorpha</taxon>
        <taxon>Rhabditoidea</taxon>
        <taxon>Rhabditidae</taxon>
        <taxon>Peloderinae</taxon>
        <taxon>Caenorhabditis</taxon>
    </lineage>
</organism>
<evidence type="ECO:0000256" key="1">
    <source>
        <dbReference type="SAM" id="MobiDB-lite"/>
    </source>
</evidence>
<dbReference type="PROSITE" id="PS51029">
    <property type="entry name" value="MADF"/>
    <property type="match status" value="1"/>
</dbReference>
<evidence type="ECO:0000259" key="2">
    <source>
        <dbReference type="PROSITE" id="PS51029"/>
    </source>
</evidence>
<dbReference type="InterPro" id="IPR039353">
    <property type="entry name" value="TF_Adf1"/>
</dbReference>
<dbReference type="Pfam" id="PF10545">
    <property type="entry name" value="MADF_DNA_bdg"/>
    <property type="match status" value="1"/>
</dbReference>
<accession>A0A8R1DEH0</accession>
<sequence length="232" mass="26889">MPTVQPPPPPTQQIQIIRPQVVQLEKHLTYTMRHFTDDIKFAMCDAISVRPALWDVNSREKTTSASRKYLFADVADSVNEQFTLDPPVSTEEVEKHWKNLRDTYARCRKKLTYDQEGCMIRPKWKFFDTLTFLEVPTSPNEFGARKRPQTSSYSPPPPPNYEVYPAPAPTKIEKLDTAPSDEFLEFCRSLYLPLKEIGDKDRIQWLKTQKTIRDIVHEAQMESVAKPTQGML</sequence>
<evidence type="ECO:0000313" key="3">
    <source>
        <dbReference type="EnsemblMetazoa" id="CJA00192.2"/>
    </source>
</evidence>
<dbReference type="EnsemblMetazoa" id="CJA00192.2">
    <property type="protein sequence ID" value="CJA00192.2"/>
    <property type="gene ID" value="WBGene00119396"/>
</dbReference>
<dbReference type="Proteomes" id="UP000005237">
    <property type="component" value="Unassembled WGS sequence"/>
</dbReference>
<feature type="region of interest" description="Disordered" evidence="1">
    <location>
        <begin position="138"/>
        <end position="162"/>
    </location>
</feature>
<dbReference type="GO" id="GO:0006357">
    <property type="term" value="P:regulation of transcription by RNA polymerase II"/>
    <property type="evidence" value="ECO:0007669"/>
    <property type="project" value="TreeGrafter"/>
</dbReference>
<dbReference type="GO" id="GO:0005634">
    <property type="term" value="C:nucleus"/>
    <property type="evidence" value="ECO:0007669"/>
    <property type="project" value="TreeGrafter"/>
</dbReference>
<name>A0A8R1DEH0_CAEJA</name>
<dbReference type="EnsemblMetazoa" id="CJA00192.1">
    <property type="protein sequence ID" value="CJA00192.1"/>
    <property type="gene ID" value="WBGene00119396"/>
</dbReference>
<dbReference type="SMART" id="SM00595">
    <property type="entry name" value="MADF"/>
    <property type="match status" value="1"/>
</dbReference>
<dbReference type="PANTHER" id="PTHR12243">
    <property type="entry name" value="MADF DOMAIN TRANSCRIPTION FACTOR"/>
    <property type="match status" value="1"/>
</dbReference>
<dbReference type="AlphaFoldDB" id="A0A8R1DEH0"/>
<keyword evidence="4" id="KW-1185">Reference proteome</keyword>
<reference evidence="4" key="1">
    <citation type="submission" date="2010-08" db="EMBL/GenBank/DDBJ databases">
        <authorList>
            <consortium name="Caenorhabditis japonica Sequencing Consortium"/>
            <person name="Wilson R.K."/>
        </authorList>
    </citation>
    <scope>NUCLEOTIDE SEQUENCE [LARGE SCALE GENOMIC DNA]</scope>
    <source>
        <strain evidence="4">DF5081</strain>
    </source>
</reference>
<feature type="domain" description="MADF" evidence="2">
    <location>
        <begin position="42"/>
        <end position="138"/>
    </location>
</feature>
<proteinExistence type="predicted"/>
<protein>
    <submittedName>
        <fullName evidence="3">MADF domain-containing protein</fullName>
    </submittedName>
</protein>
<dbReference type="InterPro" id="IPR006578">
    <property type="entry name" value="MADF-dom"/>
</dbReference>
<reference evidence="3" key="2">
    <citation type="submission" date="2022-06" db="UniProtKB">
        <authorList>
            <consortium name="EnsemblMetazoa"/>
        </authorList>
    </citation>
    <scope>IDENTIFICATION</scope>
    <source>
        <strain evidence="3">DF5081</strain>
    </source>
</reference>
<dbReference type="PANTHER" id="PTHR12243:SF67">
    <property type="entry name" value="COREPRESSOR OF PANGOLIN, ISOFORM A-RELATED"/>
    <property type="match status" value="1"/>
</dbReference>
<evidence type="ECO:0000313" key="4">
    <source>
        <dbReference type="Proteomes" id="UP000005237"/>
    </source>
</evidence>
<dbReference type="GO" id="GO:0005667">
    <property type="term" value="C:transcription regulator complex"/>
    <property type="evidence" value="ECO:0007669"/>
    <property type="project" value="TreeGrafter"/>
</dbReference>